<reference evidence="2" key="1">
    <citation type="submission" date="2020-05" db="EMBL/GenBank/DDBJ databases">
        <authorList>
            <person name="Chiriac C."/>
            <person name="Salcher M."/>
            <person name="Ghai R."/>
            <person name="Kavagutti S V."/>
        </authorList>
    </citation>
    <scope>NUCLEOTIDE SEQUENCE</scope>
</reference>
<sequence length="303" mass="34199">MTANTVLSDINEIYTGYVLAGNKWFDSSAKLQYDQRVKQAKPEEVADAEGKARAMAEYFIGWAKDNKYKGFVNKVWWTARPNSMTSAVGRFVDQKKNPTDILVKFNDGPADGFLGLSAKATQGSGDIGFKNPGVGTIDTNLTMSLANDYKLLLQDTITRFKLPNPATERKIYIRTHPEVKKQTEEIGVKMMAEMRDKLLERLLKFKQQELLKYLLSDWMDAEIQYPPYIKVTGQGSKPPYKATVMDPVKNEKLDALSKYPITLEKVGNESIGVKAGEKKIMKIRFKFESEKMASSLKLSGDPW</sequence>
<evidence type="ECO:0000313" key="1">
    <source>
        <dbReference type="EMBL" id="CAB4171084.1"/>
    </source>
</evidence>
<gene>
    <name evidence="2" type="ORF">UFOVP1066_56</name>
    <name evidence="3" type="ORF">UFOVP1315_59</name>
    <name evidence="4" type="ORF">UFOVP1421_20</name>
    <name evidence="5" type="ORF">UFOVP1525_30</name>
    <name evidence="1" type="ORF">UFOVP909_215</name>
</gene>
<dbReference type="EMBL" id="LR796861">
    <property type="protein sequence ID" value="CAB4171084.1"/>
    <property type="molecule type" value="Genomic_DNA"/>
</dbReference>
<evidence type="ECO:0000313" key="2">
    <source>
        <dbReference type="EMBL" id="CAB4181739.1"/>
    </source>
</evidence>
<evidence type="ECO:0000313" key="5">
    <source>
        <dbReference type="EMBL" id="CAB5238325.1"/>
    </source>
</evidence>
<name>A0A6J5QBP4_9CAUD</name>
<evidence type="ECO:0000313" key="3">
    <source>
        <dbReference type="EMBL" id="CAB4198245.1"/>
    </source>
</evidence>
<evidence type="ECO:0000313" key="4">
    <source>
        <dbReference type="EMBL" id="CAB4211347.1"/>
    </source>
</evidence>
<dbReference type="EMBL" id="LR797272">
    <property type="protein sequence ID" value="CAB4198245.1"/>
    <property type="molecule type" value="Genomic_DNA"/>
</dbReference>
<protein>
    <submittedName>
        <fullName evidence="2">Uncharacterized protein</fullName>
    </submittedName>
</protein>
<dbReference type="EMBL" id="LR797375">
    <property type="protein sequence ID" value="CAB4211347.1"/>
    <property type="molecule type" value="Genomic_DNA"/>
</dbReference>
<organism evidence="2">
    <name type="scientific">uncultured Caudovirales phage</name>
    <dbReference type="NCBI Taxonomy" id="2100421"/>
    <lineage>
        <taxon>Viruses</taxon>
        <taxon>Duplodnaviria</taxon>
        <taxon>Heunggongvirae</taxon>
        <taxon>Uroviricota</taxon>
        <taxon>Caudoviricetes</taxon>
        <taxon>Peduoviridae</taxon>
        <taxon>Maltschvirus</taxon>
        <taxon>Maltschvirus maltsch</taxon>
    </lineage>
</organism>
<proteinExistence type="predicted"/>
<accession>A0A6J5QBP4</accession>
<dbReference type="EMBL" id="LR798454">
    <property type="protein sequence ID" value="CAB5238325.1"/>
    <property type="molecule type" value="Genomic_DNA"/>
</dbReference>
<dbReference type="EMBL" id="LR797019">
    <property type="protein sequence ID" value="CAB4181739.1"/>
    <property type="molecule type" value="Genomic_DNA"/>
</dbReference>